<dbReference type="GO" id="GO:0035252">
    <property type="term" value="F:UDP-xylosyltransferase activity"/>
    <property type="evidence" value="ECO:0007669"/>
    <property type="project" value="TreeGrafter"/>
</dbReference>
<dbReference type="InterPro" id="IPR029044">
    <property type="entry name" value="Nucleotide-diphossugar_trans"/>
</dbReference>
<dbReference type="PANTHER" id="PTHR46012">
    <property type="entry name" value="IP22168P"/>
    <property type="match status" value="1"/>
</dbReference>
<dbReference type="EMBL" id="LJIJ01000818">
    <property type="protein sequence ID" value="ODM94356.1"/>
    <property type="molecule type" value="Genomic_DNA"/>
</dbReference>
<evidence type="ECO:0000313" key="7">
    <source>
        <dbReference type="Proteomes" id="UP000094527"/>
    </source>
</evidence>
<evidence type="ECO:0000256" key="2">
    <source>
        <dbReference type="ARBA" id="ARBA00006351"/>
    </source>
</evidence>
<keyword evidence="5" id="KW-0735">Signal-anchor</keyword>
<dbReference type="PANTHER" id="PTHR46012:SF2">
    <property type="entry name" value="IP22168P"/>
    <property type="match status" value="1"/>
</dbReference>
<dbReference type="SUPFAM" id="SSF53448">
    <property type="entry name" value="Nucleotide-diphospho-sugar transferases"/>
    <property type="match status" value="1"/>
</dbReference>
<reference evidence="6 7" key="1">
    <citation type="journal article" date="2016" name="Genome Biol. Evol.">
        <title>Gene Family Evolution Reflects Adaptation to Soil Environmental Stressors in the Genome of the Collembolan Orchesella cincta.</title>
        <authorList>
            <person name="Faddeeva-Vakhrusheva A."/>
            <person name="Derks M.F."/>
            <person name="Anvar S.Y."/>
            <person name="Agamennone V."/>
            <person name="Suring W."/>
            <person name="Smit S."/>
            <person name="van Straalen N.M."/>
            <person name="Roelofs D."/>
        </authorList>
    </citation>
    <scope>NUCLEOTIDE SEQUENCE [LARGE SCALE GENOMIC DNA]</scope>
    <source>
        <tissue evidence="6">Mixed pool</tissue>
    </source>
</reference>
<evidence type="ECO:0000313" key="6">
    <source>
        <dbReference type="EMBL" id="ODM94356.1"/>
    </source>
</evidence>
<name>A0A1D2MMR1_ORCCI</name>
<dbReference type="AlphaFoldDB" id="A0A1D2MMR1"/>
<gene>
    <name evidence="6" type="ORF">Ocin01_12325</name>
</gene>
<comment type="caution">
    <text evidence="6">The sequence shown here is derived from an EMBL/GenBank/DDBJ whole genome shotgun (WGS) entry which is preliminary data.</text>
</comment>
<keyword evidence="5" id="KW-0812">Transmembrane</keyword>
<dbReference type="GO" id="GO:0016266">
    <property type="term" value="P:protein O-linked glycosylation via N-acetyl-galactosamine"/>
    <property type="evidence" value="ECO:0007669"/>
    <property type="project" value="TreeGrafter"/>
</dbReference>
<sequence length="259" mass="30763">MMKSAIISAALNKVSVISFHIFLEVMERQTHFESILKELYYPRDKLQVTLHFYSVLKAVPERYHEAMIYIKKRCAFVRLFMPDQYNDKLHSACFGDIPYVPPKGVNSGVLLMNLTKMRSYGWENKVLEIFNNYSKIADLFGDQKIINILLHFERDLLKLIPCQYNYVHIFCDHGQYCKEAESDPNGIEILHGAGSQYITERFQLYEVFRMYRDFTGSHEDVYEQVMVPLRRYYENPRANSRCFGSLNRLLFKSYYENFR</sequence>
<evidence type="ECO:0000256" key="1">
    <source>
        <dbReference type="ARBA" id="ARBA00004606"/>
    </source>
</evidence>
<evidence type="ECO:0000256" key="4">
    <source>
        <dbReference type="ARBA" id="ARBA00022679"/>
    </source>
</evidence>
<dbReference type="InterPro" id="IPR051993">
    <property type="entry name" value="Glycosyltransferase_8"/>
</dbReference>
<organism evidence="6 7">
    <name type="scientific">Orchesella cincta</name>
    <name type="common">Springtail</name>
    <name type="synonym">Podura cincta</name>
    <dbReference type="NCBI Taxonomy" id="48709"/>
    <lineage>
        <taxon>Eukaryota</taxon>
        <taxon>Metazoa</taxon>
        <taxon>Ecdysozoa</taxon>
        <taxon>Arthropoda</taxon>
        <taxon>Hexapoda</taxon>
        <taxon>Collembola</taxon>
        <taxon>Entomobryomorpha</taxon>
        <taxon>Entomobryoidea</taxon>
        <taxon>Orchesellidae</taxon>
        <taxon>Orchesellinae</taxon>
        <taxon>Orchesella</taxon>
    </lineage>
</organism>
<keyword evidence="7" id="KW-1185">Reference proteome</keyword>
<keyword evidence="3" id="KW-0328">Glycosyltransferase</keyword>
<dbReference type="Gene3D" id="3.90.550.10">
    <property type="entry name" value="Spore Coat Polysaccharide Biosynthesis Protein SpsA, Chain A"/>
    <property type="match status" value="1"/>
</dbReference>
<dbReference type="OrthoDB" id="6238971at2759"/>
<comment type="similarity">
    <text evidence="2">Belongs to the glycosyltransferase 8 family.</text>
</comment>
<accession>A0A1D2MMR1</accession>
<proteinExistence type="inferred from homology"/>
<dbReference type="Proteomes" id="UP000094527">
    <property type="component" value="Unassembled WGS sequence"/>
</dbReference>
<evidence type="ECO:0000256" key="5">
    <source>
        <dbReference type="ARBA" id="ARBA00022968"/>
    </source>
</evidence>
<evidence type="ECO:0000256" key="3">
    <source>
        <dbReference type="ARBA" id="ARBA00022676"/>
    </source>
</evidence>
<dbReference type="GO" id="GO:0016020">
    <property type="term" value="C:membrane"/>
    <property type="evidence" value="ECO:0007669"/>
    <property type="project" value="UniProtKB-SubCell"/>
</dbReference>
<comment type="subcellular location">
    <subcellularLocation>
        <location evidence="1">Membrane</location>
        <topology evidence="1">Single-pass type II membrane protein</topology>
    </subcellularLocation>
</comment>
<keyword evidence="4 6" id="KW-0808">Transferase</keyword>
<protein>
    <submittedName>
        <fullName evidence="6">Glucoside xylosyltransferase 2</fullName>
    </submittedName>
</protein>